<keyword evidence="1" id="KW-0378">Hydrolase</keyword>
<dbReference type="PANTHER" id="PTHR10000:SF8">
    <property type="entry name" value="HAD SUPERFAMILY HYDROLASE-LIKE, TYPE 3"/>
    <property type="match status" value="1"/>
</dbReference>
<dbReference type="AlphaFoldDB" id="A0A412Z4G9"/>
<evidence type="ECO:0000313" key="1">
    <source>
        <dbReference type="EMBL" id="RGV74821.1"/>
    </source>
</evidence>
<dbReference type="Gene3D" id="3.40.50.1000">
    <property type="entry name" value="HAD superfamily/HAD-like"/>
    <property type="match status" value="1"/>
</dbReference>
<gene>
    <name evidence="1" type="ORF">DWW02_15920</name>
</gene>
<dbReference type="PANTHER" id="PTHR10000">
    <property type="entry name" value="PHOSPHOSERINE PHOSPHATASE"/>
    <property type="match status" value="1"/>
</dbReference>
<dbReference type="SFLD" id="SFLDS00003">
    <property type="entry name" value="Haloacid_Dehalogenase"/>
    <property type="match status" value="1"/>
</dbReference>
<dbReference type="InterPro" id="IPR036412">
    <property type="entry name" value="HAD-like_sf"/>
</dbReference>
<accession>A0A412Z4G9</accession>
<protein>
    <submittedName>
        <fullName evidence="1">Cof-like hydrolase</fullName>
    </submittedName>
</protein>
<dbReference type="Gene3D" id="3.30.1240.10">
    <property type="match status" value="1"/>
</dbReference>
<organism evidence="1 2">
    <name type="scientific">Enterocloster bolteae</name>
    <dbReference type="NCBI Taxonomy" id="208479"/>
    <lineage>
        <taxon>Bacteria</taxon>
        <taxon>Bacillati</taxon>
        <taxon>Bacillota</taxon>
        <taxon>Clostridia</taxon>
        <taxon>Lachnospirales</taxon>
        <taxon>Lachnospiraceae</taxon>
        <taxon>Enterocloster</taxon>
    </lineage>
</organism>
<dbReference type="GO" id="GO:0000287">
    <property type="term" value="F:magnesium ion binding"/>
    <property type="evidence" value="ECO:0007669"/>
    <property type="project" value="TreeGrafter"/>
</dbReference>
<dbReference type="EMBL" id="QRZM01000006">
    <property type="protein sequence ID" value="RGV74821.1"/>
    <property type="molecule type" value="Genomic_DNA"/>
</dbReference>
<sequence>MVKAIFLDIDGTLRDECSGVPQSAYTAVRMCRERGIRILICTGRNLASIQEEILSMDTDGIIAGGGCLIAENGYVQKESYFQKPETERIQEYLLTRELPFAMESQERIFMNMAAAVLLRQDFIGKLKGLGAEEIRKREKENSIPYEDTLKEYMHSPDHIHKFCLWCRPEDWEAVCATVPGWGAVVQQSAPTDGKIRKWGYLELQPAGCTKGQAIRWWCRRNGIRLEDTMSFGDGKNDVDMIRTTGIGVAMEDGDEELKQWADSLCRPAARDGIYRELVRRGIIE</sequence>
<name>A0A412Z4G9_9FIRM</name>
<dbReference type="RefSeq" id="WP_118018930.1">
    <property type="nucleotide sequence ID" value="NZ_CAUHGS010000014.1"/>
</dbReference>
<proteinExistence type="predicted"/>
<dbReference type="Proteomes" id="UP000284543">
    <property type="component" value="Unassembled WGS sequence"/>
</dbReference>
<dbReference type="Pfam" id="PF08282">
    <property type="entry name" value="Hydrolase_3"/>
    <property type="match status" value="1"/>
</dbReference>
<dbReference type="GO" id="GO:0016791">
    <property type="term" value="F:phosphatase activity"/>
    <property type="evidence" value="ECO:0007669"/>
    <property type="project" value="TreeGrafter"/>
</dbReference>
<comment type="caution">
    <text evidence="1">The sequence shown here is derived from an EMBL/GenBank/DDBJ whole genome shotgun (WGS) entry which is preliminary data.</text>
</comment>
<reference evidence="1 2" key="1">
    <citation type="submission" date="2018-08" db="EMBL/GenBank/DDBJ databases">
        <title>A genome reference for cultivated species of the human gut microbiota.</title>
        <authorList>
            <person name="Zou Y."/>
            <person name="Xue W."/>
            <person name="Luo G."/>
        </authorList>
    </citation>
    <scope>NUCLEOTIDE SEQUENCE [LARGE SCALE GENOMIC DNA]</scope>
    <source>
        <strain evidence="1 2">AF14-18</strain>
    </source>
</reference>
<dbReference type="GO" id="GO:0005829">
    <property type="term" value="C:cytosol"/>
    <property type="evidence" value="ECO:0007669"/>
    <property type="project" value="TreeGrafter"/>
</dbReference>
<dbReference type="SFLD" id="SFLDG01140">
    <property type="entry name" value="C2.B:_Phosphomannomutase_and_P"/>
    <property type="match status" value="1"/>
</dbReference>
<evidence type="ECO:0000313" key="2">
    <source>
        <dbReference type="Proteomes" id="UP000284543"/>
    </source>
</evidence>
<dbReference type="InterPro" id="IPR023214">
    <property type="entry name" value="HAD_sf"/>
</dbReference>
<dbReference type="SUPFAM" id="SSF56784">
    <property type="entry name" value="HAD-like"/>
    <property type="match status" value="1"/>
</dbReference>